<feature type="signal peptide" evidence="1">
    <location>
        <begin position="1"/>
        <end position="24"/>
    </location>
</feature>
<evidence type="ECO:0000313" key="2">
    <source>
        <dbReference type="EMBL" id="MCO6025443.1"/>
    </source>
</evidence>
<dbReference type="Proteomes" id="UP001204015">
    <property type="component" value="Unassembled WGS sequence"/>
</dbReference>
<name>A0ABT1BYY8_9BACT</name>
<reference evidence="2 3" key="1">
    <citation type="submission" date="2022-06" db="EMBL/GenBank/DDBJ databases">
        <title>A taxonomic note on the genus Prevotella: Description of four novel genera and emended description of the genera Hallella and Xylanibacter.</title>
        <authorList>
            <person name="Hitch T.C.A."/>
        </authorList>
    </citation>
    <scope>NUCLEOTIDE SEQUENCE [LARGE SCALE GENOMIC DNA]</scope>
    <source>
        <strain evidence="2 3">DSM 100619</strain>
    </source>
</reference>
<keyword evidence="1" id="KW-0732">Signal</keyword>
<dbReference type="PROSITE" id="PS51257">
    <property type="entry name" value="PROKAR_LIPOPROTEIN"/>
    <property type="match status" value="1"/>
</dbReference>
<keyword evidence="2" id="KW-0449">Lipoprotein</keyword>
<dbReference type="SUPFAM" id="SSF48452">
    <property type="entry name" value="TPR-like"/>
    <property type="match status" value="1"/>
</dbReference>
<dbReference type="Gene3D" id="1.25.40.390">
    <property type="match status" value="1"/>
</dbReference>
<sequence>MKLKKQYISLFVMALVSTITISCTSGFEDANENPNSISTDVNLHAYNFFEPILYRTASQWLNYTWYWNDELIQFTAFTGGTTREEHRYKISDQDWKGVWNFYSGYANDDMQMIKQAENDGDASLHAIGLTLKVLLMSNLTDMYGDIPYSQAFKISEGVSKPVFDSQEEVYKEMFADLDSANTIYNAHPIFQKASLDGMYNGDMSKWQKFNNSLYLRLICRISGRSGMEPAKLFAHILDNPAQYPIFTSNDDNATVHFKSTDPYRSFFADYSENDFTSAGRKLTQQLIKMTVEYNAKNTEIYEDPRLAIWGKKAKKYTTWKGTVSGCTSEEQNKVDIGTSWLNTEVFCRDEMPADYMDYAEVNFILCEAAYKGLISGGEAKAKTYYEAGITASMQKWGALGQFSATPVTITQSDIDTYLASPLGSWDSNPNKEELIANQKYLALFFVGMEAYHEYRRTGYPILTIGAGTLNDHVLPTRFAYPTVTMATNSDNANAALKRMGGANDMKTPVWWSKQAIEADGK</sequence>
<dbReference type="Pfam" id="PF12771">
    <property type="entry name" value="SusD-like_2"/>
    <property type="match status" value="1"/>
</dbReference>
<comment type="caution">
    <text evidence="2">The sequence shown here is derived from an EMBL/GenBank/DDBJ whole genome shotgun (WGS) entry which is preliminary data.</text>
</comment>
<dbReference type="EMBL" id="JAMXLY010000018">
    <property type="protein sequence ID" value="MCO6025443.1"/>
    <property type="molecule type" value="Genomic_DNA"/>
</dbReference>
<dbReference type="InterPro" id="IPR011990">
    <property type="entry name" value="TPR-like_helical_dom_sf"/>
</dbReference>
<dbReference type="RefSeq" id="WP_252760801.1">
    <property type="nucleotide sequence ID" value="NZ_JAMXLY010000018.1"/>
</dbReference>
<accession>A0ABT1BYY8</accession>
<proteinExistence type="predicted"/>
<organism evidence="2 3">
    <name type="scientific">Segatella cerevisiae</name>
    <dbReference type="NCBI Taxonomy" id="2053716"/>
    <lineage>
        <taxon>Bacteria</taxon>
        <taxon>Pseudomonadati</taxon>
        <taxon>Bacteroidota</taxon>
        <taxon>Bacteroidia</taxon>
        <taxon>Bacteroidales</taxon>
        <taxon>Prevotellaceae</taxon>
        <taxon>Segatella</taxon>
    </lineage>
</organism>
<dbReference type="InterPro" id="IPR041662">
    <property type="entry name" value="SusD-like_2"/>
</dbReference>
<keyword evidence="3" id="KW-1185">Reference proteome</keyword>
<protein>
    <submittedName>
        <fullName evidence="2">SusD/RagB family nutrient-binding outer membrane lipoprotein</fullName>
    </submittedName>
</protein>
<gene>
    <name evidence="2" type="ORF">NG821_06245</name>
</gene>
<feature type="chain" id="PRO_5046780923" evidence="1">
    <location>
        <begin position="25"/>
        <end position="521"/>
    </location>
</feature>
<evidence type="ECO:0000313" key="3">
    <source>
        <dbReference type="Proteomes" id="UP001204015"/>
    </source>
</evidence>
<evidence type="ECO:0000256" key="1">
    <source>
        <dbReference type="SAM" id="SignalP"/>
    </source>
</evidence>